<organism evidence="1 2">
    <name type="scientific">Enterobacter ludwigii</name>
    <dbReference type="NCBI Taxonomy" id="299767"/>
    <lineage>
        <taxon>Bacteria</taxon>
        <taxon>Pseudomonadati</taxon>
        <taxon>Pseudomonadota</taxon>
        <taxon>Gammaproteobacteria</taxon>
        <taxon>Enterobacterales</taxon>
        <taxon>Enterobacteriaceae</taxon>
        <taxon>Enterobacter</taxon>
        <taxon>Enterobacter cloacae complex</taxon>
    </lineage>
</organism>
<sequence>MNIDTAMATLKDKISSLVVYDGIKGDTVEFARVAMGLNEDPRNVVLSMGVVKKIIENNNMKTSYLDLVSLLTHPDIDFLQLEYVLVIDDNDEPIDISNDAMADAFRLGYLQNPNNPDQIIYDFNDYIFPTFVINELYIEQKHWRHEC</sequence>
<name>G8LQ87_9ENTR</name>
<gene>
    <name evidence="1" type="ORF">EcWSU1_A009</name>
</gene>
<geneLocation type="plasmid" evidence="1 2">
    <name>pEcWSU1_A</name>
</geneLocation>
<dbReference type="HOGENOM" id="CLU_1765161_0_0_6"/>
<accession>G8LQ87</accession>
<proteinExistence type="predicted"/>
<reference evidence="1 2" key="1">
    <citation type="journal article" date="2011" name="Stand. Genomic Sci.">
        <title>Complete genome of the onion pathogen Enterobacter cloacae EcWSU1.</title>
        <authorList>
            <person name="Humann J.L."/>
            <person name="Wildung M."/>
            <person name="Cheng C.H."/>
            <person name="Lee T."/>
            <person name="Stewart J.E."/>
            <person name="Drew J.C."/>
            <person name="Triplett E.W."/>
            <person name="Main D."/>
            <person name="Schroeder B.K."/>
        </authorList>
    </citation>
    <scope>NUCLEOTIDE SEQUENCE [LARGE SCALE GENOMIC DNA]</scope>
    <source>
        <strain evidence="1 2">EcWSU1</strain>
        <plasmid evidence="1 2">pEcWSU1_A</plasmid>
    </source>
</reference>
<evidence type="ECO:0000313" key="2">
    <source>
        <dbReference type="Proteomes" id="UP000007838"/>
    </source>
</evidence>
<dbReference type="EMBL" id="CP002887">
    <property type="protein sequence ID" value="AEW75983.1"/>
    <property type="molecule type" value="Genomic_DNA"/>
</dbReference>
<keyword evidence="1" id="KW-0614">Plasmid</keyword>
<dbReference type="KEGG" id="eec:EcWSU1_A009"/>
<dbReference type="AlphaFoldDB" id="G8LQ87"/>
<evidence type="ECO:0000313" key="1">
    <source>
        <dbReference type="EMBL" id="AEW75983.1"/>
    </source>
</evidence>
<dbReference type="Proteomes" id="UP000007838">
    <property type="component" value="Plasmid pEcWSU1_A"/>
</dbReference>
<protein>
    <submittedName>
        <fullName evidence="1">Uncharacterized protein</fullName>
    </submittedName>
</protein>